<dbReference type="InterPro" id="IPR032312">
    <property type="entry name" value="LacZ_4"/>
</dbReference>
<evidence type="ECO:0000256" key="7">
    <source>
        <dbReference type="ARBA" id="ARBA00022837"/>
    </source>
</evidence>
<dbReference type="InterPro" id="IPR013783">
    <property type="entry name" value="Ig-like_fold"/>
</dbReference>
<dbReference type="InterPro" id="IPR006104">
    <property type="entry name" value="Glyco_hydro_2_N"/>
</dbReference>
<comment type="caution">
    <text evidence="13">The sequence shown here is derived from an EMBL/GenBank/DDBJ whole genome shotgun (WGS) entry which is preliminary data.</text>
</comment>
<dbReference type="AlphaFoldDB" id="A0A5M6AFH9"/>
<dbReference type="PRINTS" id="PR00132">
    <property type="entry name" value="GLHYDRLASE2"/>
</dbReference>
<evidence type="ECO:0000256" key="5">
    <source>
        <dbReference type="ARBA" id="ARBA00012756"/>
    </source>
</evidence>
<evidence type="ECO:0000313" key="13">
    <source>
        <dbReference type="EMBL" id="KAA5410530.1"/>
    </source>
</evidence>
<dbReference type="SUPFAM" id="SSF51445">
    <property type="entry name" value="(Trans)glycosidases"/>
    <property type="match status" value="1"/>
</dbReference>
<dbReference type="Pfam" id="PF02929">
    <property type="entry name" value="Bgal_small_N"/>
    <property type="match status" value="1"/>
</dbReference>
<dbReference type="Pfam" id="PF16353">
    <property type="entry name" value="LacZ_4"/>
    <property type="match status" value="1"/>
</dbReference>
<sequence>MKIKAVIFSVILFVVNGSSVSAQQNEWENPVKYEWNKEKPHADFFIYERPEDAMKEEERLSPWYKSLNGKWKFTYSPTIEKSDNYFYHEKLQDESWTDIAVPSNWELQGFGEPIIRNIQYVFSPNPPYIDVDNPVGTYRKTFTVPSGWEDREIMLHFGSISGYAQIYVNGQKVGMSKASKTPAEFNVTRYLKEGENLLAVQVYRWHDGSYMEDQDFWRLTGIERDVFLHAYPKFTIWDFFLKADLDGSYKNGLFQATVDLREFSGNTFKKGLLKLELLDAAGKRVLTQQKMFDVDGELTTVSFSGSVKNVAKWSAEKPDLYDCVLTLLDENNRKLAVTAHKTGFRKIEIKDAKLMVNGVPVYIKGVNRHEHNDSLGHTQNREIMMNDLKLIKQLNINAVRTCHYPNHPLFYKLCDKYGIYIVDEANIENHGMGSVPYFKDTIPHPAYRSEWYAAHVDRISRMVERDKNHACVIGWSLGNECGNGKVFHDEYRRLKEYDPGRFVQFEQAWEDWNTDIVCPMYPNMGRITGYRDSGKQRPYIMCEYAHAQGNSNGNFKDIWDVIYDSPNLQGGFIWDFMDQGFKMKTEPRDGRVYWMYNGRMGSYKWLEDKKGELNTGTDGIISANGIPKPQAYEVKKVYQYIQFNEKELGKGIVTIKNRYDFTNLNEYDFTWEIIKNGKNIATGDFKIDLKPHQEAEVRLELPAIPVDENEYFLNLYAYTKKATDLVPAHYEVAKEQLELKRGNVFTSLPDCSGNLTYKVVDNVLSFESGTVSGKIDLKKGMLFDYMKNGKKPIKQYPEPAFWRAPTDNDFGNKMPLLAGVWRTAHVNRYVKEVTVGNKNEKGLPVKIEWVLTDIQVPYTMEYLIRNDGSLVVTGSIDLNGTRLPELPRFGMRIELNQPYDNLSYYGRGPQENYIDRCSGSFIGCYDDKVENQYYEYIRPQETGNKTDVRWLTLLDSDGAGIKITGLQPIAFSALHFTPEDLDPGLTRKMQHTIDVIPQKNVFLHVDMKQRGLGGDNSWGMYPHTEYRLLDKKYSYSYILELE</sequence>
<dbReference type="EMBL" id="VVYW01000003">
    <property type="protein sequence ID" value="KAA5410530.1"/>
    <property type="molecule type" value="Genomic_DNA"/>
</dbReference>
<dbReference type="Gene3D" id="2.60.120.260">
    <property type="entry name" value="Galactose-binding domain-like"/>
    <property type="match status" value="1"/>
</dbReference>
<evidence type="ECO:0000256" key="8">
    <source>
        <dbReference type="ARBA" id="ARBA00023295"/>
    </source>
</evidence>
<dbReference type="InterPro" id="IPR036156">
    <property type="entry name" value="Beta-gal/glucu_dom_sf"/>
</dbReference>
<keyword evidence="11" id="KW-0732">Signal</keyword>
<comment type="cofactor">
    <cofactor evidence="2">
        <name>Ca(2+)</name>
        <dbReference type="ChEBI" id="CHEBI:29108"/>
    </cofactor>
</comment>
<dbReference type="SUPFAM" id="SSF74650">
    <property type="entry name" value="Galactose mutarotase-like"/>
    <property type="match status" value="1"/>
</dbReference>
<dbReference type="InterPro" id="IPR023230">
    <property type="entry name" value="Glyco_hydro_2_CS"/>
</dbReference>
<keyword evidence="6 10" id="KW-0378">Hydrolase</keyword>
<dbReference type="Pfam" id="PF02836">
    <property type="entry name" value="Glyco_hydro_2_C"/>
    <property type="match status" value="1"/>
</dbReference>
<evidence type="ECO:0000256" key="9">
    <source>
        <dbReference type="ARBA" id="ARBA00032230"/>
    </source>
</evidence>
<evidence type="ECO:0000313" key="14">
    <source>
        <dbReference type="Proteomes" id="UP000325055"/>
    </source>
</evidence>
<dbReference type="InterPro" id="IPR008979">
    <property type="entry name" value="Galactose-bd-like_sf"/>
</dbReference>
<accession>A0A5M6AFH9</accession>
<dbReference type="GO" id="GO:0030246">
    <property type="term" value="F:carbohydrate binding"/>
    <property type="evidence" value="ECO:0007669"/>
    <property type="project" value="InterPro"/>
</dbReference>
<dbReference type="Gene3D" id="2.60.40.10">
    <property type="entry name" value="Immunoglobulins"/>
    <property type="match status" value="2"/>
</dbReference>
<feature type="chain" id="PRO_5024318190" description="Beta-galactosidase" evidence="11">
    <location>
        <begin position="23"/>
        <end position="1042"/>
    </location>
</feature>
<dbReference type="Gene3D" id="3.20.20.80">
    <property type="entry name" value="Glycosidases"/>
    <property type="match status" value="1"/>
</dbReference>
<keyword evidence="7" id="KW-0106">Calcium</keyword>
<evidence type="ECO:0000256" key="11">
    <source>
        <dbReference type="SAM" id="SignalP"/>
    </source>
</evidence>
<protein>
    <recommendedName>
        <fullName evidence="5 10">Beta-galactosidase</fullName>
        <ecNumber evidence="5 10">3.2.1.23</ecNumber>
    </recommendedName>
    <alternativeName>
        <fullName evidence="9 10">Lactase</fullName>
    </alternativeName>
</protein>
<dbReference type="EC" id="3.2.1.23" evidence="5 10"/>
<dbReference type="GO" id="GO:0004565">
    <property type="term" value="F:beta-galactosidase activity"/>
    <property type="evidence" value="ECO:0007669"/>
    <property type="project" value="UniProtKB-EC"/>
</dbReference>
<organism evidence="13 14">
    <name type="scientific">Bacteroides cellulosilyticus</name>
    <dbReference type="NCBI Taxonomy" id="246787"/>
    <lineage>
        <taxon>Bacteria</taxon>
        <taxon>Pseudomonadati</taxon>
        <taxon>Bacteroidota</taxon>
        <taxon>Bacteroidia</taxon>
        <taxon>Bacteroidales</taxon>
        <taxon>Bacteroidaceae</taxon>
        <taxon>Bacteroides</taxon>
    </lineage>
</organism>
<feature type="domain" description="Beta galactosidase small chain/" evidence="12">
    <location>
        <begin position="765"/>
        <end position="1040"/>
    </location>
</feature>
<dbReference type="PROSITE" id="PS00719">
    <property type="entry name" value="GLYCOSYL_HYDROL_F2_1"/>
    <property type="match status" value="1"/>
</dbReference>
<keyword evidence="8 10" id="KW-0326">Glycosidase</keyword>
<evidence type="ECO:0000256" key="1">
    <source>
        <dbReference type="ARBA" id="ARBA00001412"/>
    </source>
</evidence>
<dbReference type="Proteomes" id="UP000325055">
    <property type="component" value="Unassembled WGS sequence"/>
</dbReference>
<comment type="catalytic activity">
    <reaction evidence="1 10">
        <text>Hydrolysis of terminal non-reducing beta-D-galactose residues in beta-D-galactosides.</text>
        <dbReference type="EC" id="3.2.1.23"/>
    </reaction>
</comment>
<evidence type="ECO:0000259" key="12">
    <source>
        <dbReference type="SMART" id="SM01038"/>
    </source>
</evidence>
<dbReference type="InterPro" id="IPR006102">
    <property type="entry name" value="Ig-like_GH2"/>
</dbReference>
<evidence type="ECO:0000256" key="10">
    <source>
        <dbReference type="RuleBase" id="RU361154"/>
    </source>
</evidence>
<dbReference type="SUPFAM" id="SSF49303">
    <property type="entry name" value="beta-Galactosidase/glucuronidase domain"/>
    <property type="match status" value="2"/>
</dbReference>
<dbReference type="SUPFAM" id="SSF49785">
    <property type="entry name" value="Galactose-binding domain-like"/>
    <property type="match status" value="1"/>
</dbReference>
<dbReference type="InterPro" id="IPR004199">
    <property type="entry name" value="B-gal_small/dom_5"/>
</dbReference>
<dbReference type="SMART" id="SM01038">
    <property type="entry name" value="Bgal_small_N"/>
    <property type="match status" value="1"/>
</dbReference>
<dbReference type="Pfam" id="PF02837">
    <property type="entry name" value="Glyco_hydro_2_N"/>
    <property type="match status" value="1"/>
</dbReference>
<comment type="similarity">
    <text evidence="3 10">Belongs to the glycosyl hydrolase 2 family.</text>
</comment>
<gene>
    <name evidence="13" type="ORF">F2Y86_04665</name>
</gene>
<evidence type="ECO:0000256" key="6">
    <source>
        <dbReference type="ARBA" id="ARBA00022801"/>
    </source>
</evidence>
<comment type="subunit">
    <text evidence="4">Monomer.</text>
</comment>
<dbReference type="PANTHER" id="PTHR46323">
    <property type="entry name" value="BETA-GALACTOSIDASE"/>
    <property type="match status" value="1"/>
</dbReference>
<dbReference type="InterPro" id="IPR014718">
    <property type="entry name" value="GH-type_carb-bd"/>
</dbReference>
<dbReference type="RefSeq" id="WP_007213398.1">
    <property type="nucleotide sequence ID" value="NZ_JAFEKG010000003.1"/>
</dbReference>
<dbReference type="GO" id="GO:0005990">
    <property type="term" value="P:lactose catabolic process"/>
    <property type="evidence" value="ECO:0007669"/>
    <property type="project" value="TreeGrafter"/>
</dbReference>
<proteinExistence type="inferred from homology"/>
<reference evidence="13 14" key="1">
    <citation type="journal article" date="2019" name="Nat. Med.">
        <title>A library of human gut bacterial isolates paired with longitudinal multiomics data enables mechanistic microbiome research.</title>
        <authorList>
            <person name="Poyet M."/>
            <person name="Groussin M."/>
            <person name="Gibbons S.M."/>
            <person name="Avila-Pacheco J."/>
            <person name="Jiang X."/>
            <person name="Kearney S.M."/>
            <person name="Perrotta A.R."/>
            <person name="Berdy B."/>
            <person name="Zhao S."/>
            <person name="Lieberman T.D."/>
            <person name="Swanson P.K."/>
            <person name="Smith M."/>
            <person name="Roesemann S."/>
            <person name="Alexander J.E."/>
            <person name="Rich S.A."/>
            <person name="Livny J."/>
            <person name="Vlamakis H."/>
            <person name="Clish C."/>
            <person name="Bullock K."/>
            <person name="Deik A."/>
            <person name="Scott J."/>
            <person name="Pierce K.A."/>
            <person name="Xavier R.J."/>
            <person name="Alm E.J."/>
        </authorList>
    </citation>
    <scope>NUCLEOTIDE SEQUENCE [LARGE SCALE GENOMIC DNA]</scope>
    <source>
        <strain evidence="13 14">BIOML-A7</strain>
    </source>
</reference>
<dbReference type="GO" id="GO:0009341">
    <property type="term" value="C:beta-galactosidase complex"/>
    <property type="evidence" value="ECO:0007669"/>
    <property type="project" value="InterPro"/>
</dbReference>
<dbReference type="InterPro" id="IPR006101">
    <property type="entry name" value="Glyco_hydro_2"/>
</dbReference>
<evidence type="ECO:0000256" key="3">
    <source>
        <dbReference type="ARBA" id="ARBA00007401"/>
    </source>
</evidence>
<dbReference type="Gene3D" id="2.70.98.10">
    <property type="match status" value="1"/>
</dbReference>
<dbReference type="InterPro" id="IPR017853">
    <property type="entry name" value="GH"/>
</dbReference>
<dbReference type="InterPro" id="IPR050347">
    <property type="entry name" value="Bact_Beta-galactosidase"/>
</dbReference>
<feature type="signal peptide" evidence="11">
    <location>
        <begin position="1"/>
        <end position="22"/>
    </location>
</feature>
<dbReference type="InterPro" id="IPR011013">
    <property type="entry name" value="Gal_mutarotase_sf_dom"/>
</dbReference>
<dbReference type="InterPro" id="IPR006103">
    <property type="entry name" value="Glyco_hydro_2_cat"/>
</dbReference>
<dbReference type="PANTHER" id="PTHR46323:SF2">
    <property type="entry name" value="BETA-GALACTOSIDASE"/>
    <property type="match status" value="1"/>
</dbReference>
<name>A0A5M6AFH9_9BACE</name>
<dbReference type="Pfam" id="PF00703">
    <property type="entry name" value="Glyco_hydro_2"/>
    <property type="match status" value="1"/>
</dbReference>
<evidence type="ECO:0000256" key="2">
    <source>
        <dbReference type="ARBA" id="ARBA00001913"/>
    </source>
</evidence>
<evidence type="ECO:0000256" key="4">
    <source>
        <dbReference type="ARBA" id="ARBA00011245"/>
    </source>
</evidence>